<comment type="caution">
    <text evidence="2">The sequence shown here is derived from an EMBL/GenBank/DDBJ whole genome shotgun (WGS) entry which is preliminary data.</text>
</comment>
<evidence type="ECO:0000313" key="2">
    <source>
        <dbReference type="EMBL" id="KAF6465767.1"/>
    </source>
</evidence>
<reference evidence="2 3" key="1">
    <citation type="journal article" date="2020" name="Nature">
        <title>Six reference-quality genomes reveal evolution of bat adaptations.</title>
        <authorList>
            <person name="Jebb D."/>
            <person name="Huang Z."/>
            <person name="Pippel M."/>
            <person name="Hughes G.M."/>
            <person name="Lavrichenko K."/>
            <person name="Devanna P."/>
            <person name="Winkler S."/>
            <person name="Jermiin L.S."/>
            <person name="Skirmuntt E.C."/>
            <person name="Katzourakis A."/>
            <person name="Burkitt-Gray L."/>
            <person name="Ray D.A."/>
            <person name="Sullivan K.A.M."/>
            <person name="Roscito J.G."/>
            <person name="Kirilenko B.M."/>
            <person name="Davalos L.M."/>
            <person name="Corthals A.P."/>
            <person name="Power M.L."/>
            <person name="Jones G."/>
            <person name="Ransome R.D."/>
            <person name="Dechmann D.K.N."/>
            <person name="Locatelli A.G."/>
            <person name="Puechmaille S.J."/>
            <person name="Fedrigo O."/>
            <person name="Jarvis E.D."/>
            <person name="Hiller M."/>
            <person name="Vernes S.C."/>
            <person name="Myers E.W."/>
            <person name="Teeling E.C."/>
        </authorList>
    </citation>
    <scope>NUCLEOTIDE SEQUENCE [LARGE SCALE GENOMIC DNA]</scope>
    <source>
        <strain evidence="2">MRouAeg1</strain>
        <tissue evidence="2">Muscle</tissue>
    </source>
</reference>
<feature type="region of interest" description="Disordered" evidence="1">
    <location>
        <begin position="53"/>
        <end position="89"/>
    </location>
</feature>
<dbReference type="EMBL" id="JACASE010000005">
    <property type="protein sequence ID" value="KAF6465767.1"/>
    <property type="molecule type" value="Genomic_DNA"/>
</dbReference>
<dbReference type="Proteomes" id="UP000593571">
    <property type="component" value="Unassembled WGS sequence"/>
</dbReference>
<proteinExistence type="predicted"/>
<feature type="compositionally biased region" description="Low complexity" evidence="1">
    <location>
        <begin position="66"/>
        <end position="82"/>
    </location>
</feature>
<protein>
    <submittedName>
        <fullName evidence="2">Uncharacterized protein</fullName>
    </submittedName>
</protein>
<accession>A0A7J8H0N7</accession>
<keyword evidence="3" id="KW-1185">Reference proteome</keyword>
<sequence length="125" mass="13466">MKFAWTCPLHGTRQTAARFCGNASYRLYKTSSGTQVSPMMGASTSRYLPPALSHVTSQQPLEGSGSRRVAAGPAPASASPGTRRGGARLAYQPRVRRAYVVAFPRVIGMEEVTQKVKNGTVFSEF</sequence>
<organism evidence="2 3">
    <name type="scientific">Rousettus aegyptiacus</name>
    <name type="common">Egyptian fruit bat</name>
    <name type="synonym">Pteropus aegyptiacus</name>
    <dbReference type="NCBI Taxonomy" id="9407"/>
    <lineage>
        <taxon>Eukaryota</taxon>
        <taxon>Metazoa</taxon>
        <taxon>Chordata</taxon>
        <taxon>Craniata</taxon>
        <taxon>Vertebrata</taxon>
        <taxon>Euteleostomi</taxon>
        <taxon>Mammalia</taxon>
        <taxon>Eutheria</taxon>
        <taxon>Laurasiatheria</taxon>
        <taxon>Chiroptera</taxon>
        <taxon>Yinpterochiroptera</taxon>
        <taxon>Pteropodoidea</taxon>
        <taxon>Pteropodidae</taxon>
        <taxon>Rousettinae</taxon>
        <taxon>Rousettus</taxon>
    </lineage>
</organism>
<name>A0A7J8H0N7_ROUAE</name>
<dbReference type="AlphaFoldDB" id="A0A7J8H0N7"/>
<gene>
    <name evidence="2" type="ORF">HJG63_011183</name>
</gene>
<evidence type="ECO:0000256" key="1">
    <source>
        <dbReference type="SAM" id="MobiDB-lite"/>
    </source>
</evidence>
<evidence type="ECO:0000313" key="3">
    <source>
        <dbReference type="Proteomes" id="UP000593571"/>
    </source>
</evidence>